<dbReference type="RefSeq" id="XP_014262338.1">
    <property type="nucleotide sequence ID" value="XM_014406852.2"/>
</dbReference>
<evidence type="ECO:0000256" key="7">
    <source>
        <dbReference type="ARBA" id="ARBA00071652"/>
    </source>
</evidence>
<keyword evidence="3" id="KW-0689">Ribosomal protein</keyword>
<evidence type="ECO:0000256" key="2">
    <source>
        <dbReference type="ARBA" id="ARBA00022946"/>
    </source>
</evidence>
<proteinExistence type="inferred from homology"/>
<dbReference type="KEGG" id="clec:106674236"/>
<name>A0A8I6SDC0_CIMLE</name>
<dbReference type="GeneID" id="106674236"/>
<dbReference type="OMA" id="ACQTKFC"/>
<organism evidence="8 9">
    <name type="scientific">Cimex lectularius</name>
    <name type="common">Bed bug</name>
    <name type="synonym">Acanthia lectularia</name>
    <dbReference type="NCBI Taxonomy" id="79782"/>
    <lineage>
        <taxon>Eukaryota</taxon>
        <taxon>Metazoa</taxon>
        <taxon>Ecdysozoa</taxon>
        <taxon>Arthropoda</taxon>
        <taxon>Hexapoda</taxon>
        <taxon>Insecta</taxon>
        <taxon>Pterygota</taxon>
        <taxon>Neoptera</taxon>
        <taxon>Paraneoptera</taxon>
        <taxon>Hemiptera</taxon>
        <taxon>Heteroptera</taxon>
        <taxon>Panheteroptera</taxon>
        <taxon>Cimicomorpha</taxon>
        <taxon>Cimicidae</taxon>
        <taxon>Cimex</taxon>
    </lineage>
</organism>
<comment type="subcellular location">
    <subcellularLocation>
        <location evidence="1">Mitochondrion</location>
    </subcellularLocation>
</comment>
<dbReference type="GO" id="GO:0005763">
    <property type="term" value="C:mitochondrial small ribosomal subunit"/>
    <property type="evidence" value="ECO:0007669"/>
    <property type="project" value="TreeGrafter"/>
</dbReference>
<dbReference type="InterPro" id="IPR001648">
    <property type="entry name" value="Ribosomal_bS18"/>
</dbReference>
<dbReference type="PANTHER" id="PTHR13479">
    <property type="entry name" value="30S RIBOSOMAL PROTEIN S18"/>
    <property type="match status" value="1"/>
</dbReference>
<dbReference type="Gene3D" id="4.10.640.10">
    <property type="entry name" value="Ribosomal protein S18"/>
    <property type="match status" value="1"/>
</dbReference>
<dbReference type="GO" id="GO:0070181">
    <property type="term" value="F:small ribosomal subunit rRNA binding"/>
    <property type="evidence" value="ECO:0007669"/>
    <property type="project" value="TreeGrafter"/>
</dbReference>
<evidence type="ECO:0000256" key="4">
    <source>
        <dbReference type="ARBA" id="ARBA00023128"/>
    </source>
</evidence>
<dbReference type="GO" id="GO:0032543">
    <property type="term" value="P:mitochondrial translation"/>
    <property type="evidence" value="ECO:0007669"/>
    <property type="project" value="TreeGrafter"/>
</dbReference>
<evidence type="ECO:0000256" key="6">
    <source>
        <dbReference type="ARBA" id="ARBA00061060"/>
    </source>
</evidence>
<reference evidence="8" key="1">
    <citation type="submission" date="2022-01" db="UniProtKB">
        <authorList>
            <consortium name="EnsemblMetazoa"/>
        </authorList>
    </citation>
    <scope>IDENTIFICATION</scope>
</reference>
<keyword evidence="2" id="KW-0809">Transit peptide</keyword>
<dbReference type="AlphaFoldDB" id="A0A8I6SDC0"/>
<dbReference type="PANTHER" id="PTHR13479:SF66">
    <property type="entry name" value="LARGE RIBOSOMAL SUBUNIT PROTEIN ML66"/>
    <property type="match status" value="1"/>
</dbReference>
<evidence type="ECO:0000256" key="5">
    <source>
        <dbReference type="ARBA" id="ARBA00023274"/>
    </source>
</evidence>
<protein>
    <recommendedName>
        <fullName evidence="7">Large ribosomal subunit protein mL66</fullName>
    </recommendedName>
</protein>
<dbReference type="InterPro" id="IPR036870">
    <property type="entry name" value="Ribosomal_bS18_sf"/>
</dbReference>
<comment type="similarity">
    <text evidence="6">Belongs to the bacterial ribosomal protein bS18 family. Mitochondrion-specific ribosomal protein mL66 subfamily.</text>
</comment>
<dbReference type="OrthoDB" id="10054543at2759"/>
<accession>A0A8I6SDC0</accession>
<keyword evidence="4" id="KW-0496">Mitochondrion</keyword>
<evidence type="ECO:0000256" key="3">
    <source>
        <dbReference type="ARBA" id="ARBA00022980"/>
    </source>
</evidence>
<dbReference type="GO" id="GO:0003735">
    <property type="term" value="F:structural constituent of ribosome"/>
    <property type="evidence" value="ECO:0007669"/>
    <property type="project" value="InterPro"/>
</dbReference>
<keyword evidence="9" id="KW-1185">Reference proteome</keyword>
<keyword evidence="5" id="KW-0687">Ribonucleoprotein</keyword>
<evidence type="ECO:0000313" key="9">
    <source>
        <dbReference type="Proteomes" id="UP000494040"/>
    </source>
</evidence>
<sequence>MFKMFGIRRLYSVNSALFTGNALKFSTTGTNRIKEIVETKEGKKLIFNGIIKEPDADRPVLKSALESKTTCPICSTNLDVKHTDVLILSQFVRSDGCMLPRRVTGLCKTQQKRISYMVAMAQKAGLMSNLTPANSKKDPKKRKDYKKFNTYFDESTIPLPKEYKKKTPNLFRLI</sequence>
<dbReference type="Proteomes" id="UP000494040">
    <property type="component" value="Unassembled WGS sequence"/>
</dbReference>
<evidence type="ECO:0000256" key="1">
    <source>
        <dbReference type="ARBA" id="ARBA00004173"/>
    </source>
</evidence>
<evidence type="ECO:0000313" key="8">
    <source>
        <dbReference type="EnsemblMetazoa" id="XP_014262338.1"/>
    </source>
</evidence>
<dbReference type="SUPFAM" id="SSF46911">
    <property type="entry name" value="Ribosomal protein S18"/>
    <property type="match status" value="1"/>
</dbReference>
<dbReference type="EnsemblMetazoa" id="XM_014406852.2">
    <property type="protein sequence ID" value="XP_014262338.1"/>
    <property type="gene ID" value="LOC106674236"/>
</dbReference>
<dbReference type="CTD" id="55168"/>
<dbReference type="GO" id="GO:0005743">
    <property type="term" value="C:mitochondrial inner membrane"/>
    <property type="evidence" value="ECO:0007669"/>
    <property type="project" value="UniProtKB-ARBA"/>
</dbReference>
<dbReference type="FunFam" id="4.10.640.10:FF:000011">
    <property type="entry name" value="28S ribosomal protein S18a, mitochondrial"/>
    <property type="match status" value="1"/>
</dbReference>
<dbReference type="Pfam" id="PF01084">
    <property type="entry name" value="Ribosomal_S18"/>
    <property type="match status" value="1"/>
</dbReference>